<sequence>MMRFALTIIFLLLSVTDQNTSVSELRSLYKRAAEEETAARKLLELTDGATSAQPVTLGYFGVSHMMMAKHVGNPFKKFSYFNKGKEVFTEAIAAAPNNLELRFLRFAVQAETPGFLNYKQNLEEDKKVLLAKTRNLKDTELEQMILAYLVTSSALSDSEKENL</sequence>
<protein>
    <submittedName>
        <fullName evidence="1">Uncharacterized protein</fullName>
    </submittedName>
</protein>
<evidence type="ECO:0000313" key="1">
    <source>
        <dbReference type="EMBL" id="NJW52829.1"/>
    </source>
</evidence>
<name>A0ABX1CZM4_9FLAO</name>
<reference evidence="1 2" key="1">
    <citation type="submission" date="2020-03" db="EMBL/GenBank/DDBJ databases">
        <title>Salinimicrobium sp. nov, isolated from SCS.</title>
        <authorList>
            <person name="Cao W.R."/>
        </authorList>
    </citation>
    <scope>NUCLEOTIDE SEQUENCE [LARGE SCALE GENOMIC DNA]</scope>
    <source>
        <strain evidence="2">J15B91</strain>
    </source>
</reference>
<dbReference type="Proteomes" id="UP000703674">
    <property type="component" value="Unassembled WGS sequence"/>
</dbReference>
<evidence type="ECO:0000313" key="2">
    <source>
        <dbReference type="Proteomes" id="UP000703674"/>
    </source>
</evidence>
<gene>
    <name evidence="1" type="ORF">HC175_07835</name>
</gene>
<keyword evidence="2" id="KW-1185">Reference proteome</keyword>
<proteinExistence type="predicted"/>
<dbReference type="EMBL" id="JAAVJR010000003">
    <property type="protein sequence ID" value="NJW52829.1"/>
    <property type="molecule type" value="Genomic_DNA"/>
</dbReference>
<comment type="caution">
    <text evidence="1">The sequence shown here is derived from an EMBL/GenBank/DDBJ whole genome shotgun (WGS) entry which is preliminary data.</text>
</comment>
<organism evidence="1 2">
    <name type="scientific">Salinimicrobium oceani</name>
    <dbReference type="NCBI Taxonomy" id="2722702"/>
    <lineage>
        <taxon>Bacteria</taxon>
        <taxon>Pseudomonadati</taxon>
        <taxon>Bacteroidota</taxon>
        <taxon>Flavobacteriia</taxon>
        <taxon>Flavobacteriales</taxon>
        <taxon>Flavobacteriaceae</taxon>
        <taxon>Salinimicrobium</taxon>
    </lineage>
</organism>
<dbReference type="RefSeq" id="WP_168137927.1">
    <property type="nucleotide sequence ID" value="NZ_JAAVJR010000003.1"/>
</dbReference>
<accession>A0ABX1CZM4</accession>